<evidence type="ECO:0000256" key="7">
    <source>
        <dbReference type="SAM" id="Phobius"/>
    </source>
</evidence>
<evidence type="ECO:0000256" key="4">
    <source>
        <dbReference type="ARBA" id="ARBA00022989"/>
    </source>
</evidence>
<feature type="transmembrane region" description="Helical" evidence="7">
    <location>
        <begin position="724"/>
        <end position="751"/>
    </location>
</feature>
<evidence type="ECO:0000259" key="8">
    <source>
        <dbReference type="Pfam" id="PF02687"/>
    </source>
</evidence>
<evidence type="ECO:0000256" key="1">
    <source>
        <dbReference type="ARBA" id="ARBA00004651"/>
    </source>
</evidence>
<keyword evidence="5 7" id="KW-0472">Membrane</keyword>
<feature type="domain" description="ABC3 transporter permease C-terminal" evidence="8">
    <location>
        <begin position="280"/>
        <end position="400"/>
    </location>
</feature>
<evidence type="ECO:0000256" key="3">
    <source>
        <dbReference type="ARBA" id="ARBA00022692"/>
    </source>
</evidence>
<protein>
    <submittedName>
        <fullName evidence="9">Putative ABC transport system permease protein</fullName>
    </submittedName>
</protein>
<sequence length="852" mass="94220">MRKVNNKKVLRRLARAQIRSEGGKNAITIFAIMLTALMLSAIFTLLSGANQAMEMDQFRQVGSIAHGELKNLNDSELEQLRKSTAFKKTGLRVIAGLATNPALQKMQVEVSYMDKTAADWSFTTPDQGQLPREQTNEAVIDEDVLKALGIKPVIGSQIPLELQIGEAVISQTVTLSGTYAHEPGVFVRQVLISHDLVNRLVQQGKLPPDDFTSTGKNQLSVQFSSSRQIEKQLQDAIHNAGYQYKGPDKAHYIDYGVNWGYTQSRLSRFKDPLVGGSLLFIFTVILLCSGLVIYHIFRFSVSDDIHFYGLLKIIGTTPRQLRHVVHLKAVFLSLAGIPPGLALGWALGTILLPKILTLINLKNSIILTANPIIFIASALFTLVTVYTASMGPARLAAKAAPIEAVKFADFQLSTRRRNRHRPLSPIRLGLAHLHSNRKRLVLTAISLALTLWLFANAVNLSNSFSEEKYLAKIPADFIVANGDVFVPAHSISAASLDPEDIKRLQPLLPQGTWGAVYRPSHYAAEMIPEPDLRRLYKSNFGYSDEDLAAYLKGQRPNADGMIANEVQLYGATDFILQKARLLDGNLSSLSNPSQPSVAAIIRTDDYGQPIGKSHRLRVGDQVQLKIGVDKTAEPQTYTVCATLTLPYALTARYQFSEAYLLGAEALLDKDPAAQVHLLAYDCPKKDQPLMEETLKRLTSASSLDYESKANARADFRRLQRTLTLFAGLVVTVIATIAVANFINTILTGLLVRRREFALLRAVGMSQHQLYRMLFAENILTIILAAILALSAFALTNPLITKGINETIWFADWQTSFMPFLFVLPIFLLIAIALPLIGLNRHQGSLTDELKKF</sequence>
<dbReference type="OrthoDB" id="9793166at2"/>
<dbReference type="RefSeq" id="WP_159427984.1">
    <property type="nucleotide sequence ID" value="NZ_FNAF01000004.1"/>
</dbReference>
<gene>
    <name evidence="9" type="ORF">SAMN04489866_104106</name>
</gene>
<reference evidence="9 10" key="1">
    <citation type="submission" date="2016-10" db="EMBL/GenBank/DDBJ databases">
        <authorList>
            <person name="de Groot N.N."/>
        </authorList>
    </citation>
    <scope>NUCLEOTIDE SEQUENCE [LARGE SCALE GENOMIC DNA]</scope>
    <source>
        <strain evidence="9 10">DSM 20475</strain>
    </source>
</reference>
<keyword evidence="3 7" id="KW-0812">Transmembrane</keyword>
<comment type="similarity">
    <text evidence="6">Belongs to the ABC-4 integral membrane protein family.</text>
</comment>
<dbReference type="EMBL" id="FNAF01000004">
    <property type="protein sequence ID" value="SDD55649.1"/>
    <property type="molecule type" value="Genomic_DNA"/>
</dbReference>
<dbReference type="PANTHER" id="PTHR30572">
    <property type="entry name" value="MEMBRANE COMPONENT OF TRANSPORTER-RELATED"/>
    <property type="match status" value="1"/>
</dbReference>
<organism evidence="9 10">
    <name type="scientific">Peptococcus niger</name>
    <dbReference type="NCBI Taxonomy" id="2741"/>
    <lineage>
        <taxon>Bacteria</taxon>
        <taxon>Bacillati</taxon>
        <taxon>Bacillota</taxon>
        <taxon>Clostridia</taxon>
        <taxon>Eubacteriales</taxon>
        <taxon>Peptococcaceae</taxon>
        <taxon>Peptococcus</taxon>
    </lineage>
</organism>
<dbReference type="InterPro" id="IPR003838">
    <property type="entry name" value="ABC3_permease_C"/>
</dbReference>
<feature type="transmembrane region" description="Helical" evidence="7">
    <location>
        <begin position="25"/>
        <end position="46"/>
    </location>
</feature>
<keyword evidence="2" id="KW-1003">Cell membrane</keyword>
<feature type="transmembrane region" description="Helical" evidence="7">
    <location>
        <begin position="772"/>
        <end position="795"/>
    </location>
</feature>
<keyword evidence="10" id="KW-1185">Reference proteome</keyword>
<dbReference type="Pfam" id="PF02687">
    <property type="entry name" value="FtsX"/>
    <property type="match status" value="2"/>
</dbReference>
<proteinExistence type="inferred from homology"/>
<comment type="subcellular location">
    <subcellularLocation>
        <location evidence="1">Cell membrane</location>
        <topology evidence="1">Multi-pass membrane protein</topology>
    </subcellularLocation>
</comment>
<dbReference type="STRING" id="2741.SAMN04489866_104106"/>
<evidence type="ECO:0000256" key="5">
    <source>
        <dbReference type="ARBA" id="ARBA00023136"/>
    </source>
</evidence>
<name>A0A1G6VQ23_PEPNI</name>
<dbReference type="GO" id="GO:0005886">
    <property type="term" value="C:plasma membrane"/>
    <property type="evidence" value="ECO:0007669"/>
    <property type="project" value="UniProtKB-SubCell"/>
</dbReference>
<evidence type="ECO:0000313" key="10">
    <source>
        <dbReference type="Proteomes" id="UP000198995"/>
    </source>
</evidence>
<evidence type="ECO:0000256" key="6">
    <source>
        <dbReference type="ARBA" id="ARBA00038076"/>
    </source>
</evidence>
<dbReference type="InterPro" id="IPR050250">
    <property type="entry name" value="Macrolide_Exporter_MacB"/>
</dbReference>
<evidence type="ECO:0000313" key="9">
    <source>
        <dbReference type="EMBL" id="SDD55649.1"/>
    </source>
</evidence>
<accession>A0A1G6VQ23</accession>
<feature type="transmembrane region" description="Helical" evidence="7">
    <location>
        <begin position="440"/>
        <end position="458"/>
    </location>
</feature>
<dbReference type="GO" id="GO:0022857">
    <property type="term" value="F:transmembrane transporter activity"/>
    <property type="evidence" value="ECO:0007669"/>
    <property type="project" value="TreeGrafter"/>
</dbReference>
<feature type="transmembrane region" description="Helical" evidence="7">
    <location>
        <begin position="273"/>
        <end position="297"/>
    </location>
</feature>
<keyword evidence="4 7" id="KW-1133">Transmembrane helix</keyword>
<feature type="transmembrane region" description="Helical" evidence="7">
    <location>
        <begin position="329"/>
        <end position="352"/>
    </location>
</feature>
<evidence type="ECO:0000256" key="2">
    <source>
        <dbReference type="ARBA" id="ARBA00022475"/>
    </source>
</evidence>
<dbReference type="PANTHER" id="PTHR30572:SF4">
    <property type="entry name" value="ABC TRANSPORTER PERMEASE YTRF"/>
    <property type="match status" value="1"/>
</dbReference>
<feature type="domain" description="ABC3 transporter permease C-terminal" evidence="8">
    <location>
        <begin position="728"/>
        <end position="838"/>
    </location>
</feature>
<feature type="transmembrane region" description="Helical" evidence="7">
    <location>
        <begin position="815"/>
        <end position="836"/>
    </location>
</feature>
<feature type="transmembrane region" description="Helical" evidence="7">
    <location>
        <begin position="364"/>
        <end position="388"/>
    </location>
</feature>
<dbReference type="Proteomes" id="UP000198995">
    <property type="component" value="Unassembled WGS sequence"/>
</dbReference>
<dbReference type="AlphaFoldDB" id="A0A1G6VQ23"/>